<comment type="caution">
    <text evidence="1">The sequence shown here is derived from an EMBL/GenBank/DDBJ whole genome shotgun (WGS) entry which is preliminary data.</text>
</comment>
<protein>
    <submittedName>
        <fullName evidence="1">Uncharacterized protein</fullName>
    </submittedName>
</protein>
<keyword evidence="2" id="KW-1185">Reference proteome</keyword>
<organism evidence="1 2">
    <name type="scientific">Nocardia acididurans</name>
    <dbReference type="NCBI Taxonomy" id="2802282"/>
    <lineage>
        <taxon>Bacteria</taxon>
        <taxon>Bacillati</taxon>
        <taxon>Actinomycetota</taxon>
        <taxon>Actinomycetes</taxon>
        <taxon>Mycobacteriales</taxon>
        <taxon>Nocardiaceae</taxon>
        <taxon>Nocardia</taxon>
    </lineage>
</organism>
<sequence>MTDDSLADAILRMLDRRGIPITEEHRARIRARTNLELLDMWLIATVVDQLADDAHPADRPEPGPTC</sequence>
<evidence type="ECO:0000313" key="2">
    <source>
        <dbReference type="Proteomes" id="UP000602198"/>
    </source>
</evidence>
<reference evidence="1 2" key="1">
    <citation type="submission" date="2021-01" db="EMBL/GenBank/DDBJ databases">
        <title>WGS of actinomycetes isolated from Thailand.</title>
        <authorList>
            <person name="Thawai C."/>
        </authorList>
    </citation>
    <scope>NUCLEOTIDE SEQUENCE [LARGE SCALE GENOMIC DNA]</scope>
    <source>
        <strain evidence="1 2">LPG 2</strain>
    </source>
</reference>
<dbReference type="EMBL" id="JAERRJ010000006">
    <property type="protein sequence ID" value="MBL1076317.1"/>
    <property type="molecule type" value="Genomic_DNA"/>
</dbReference>
<proteinExistence type="predicted"/>
<gene>
    <name evidence="1" type="ORF">JK358_18115</name>
</gene>
<evidence type="ECO:0000313" key="1">
    <source>
        <dbReference type="EMBL" id="MBL1076317.1"/>
    </source>
</evidence>
<name>A0ABS1M6P4_9NOCA</name>
<dbReference type="RefSeq" id="WP_201948847.1">
    <property type="nucleotide sequence ID" value="NZ_JAERRJ010000006.1"/>
</dbReference>
<accession>A0ABS1M6P4</accession>
<dbReference type="Proteomes" id="UP000602198">
    <property type="component" value="Unassembled WGS sequence"/>
</dbReference>